<dbReference type="InterPro" id="IPR006091">
    <property type="entry name" value="Acyl-CoA_Oxase/DH_mid-dom"/>
</dbReference>
<dbReference type="Proteomes" id="UP000631670">
    <property type="component" value="Unassembled WGS sequence"/>
</dbReference>
<dbReference type="CDD" id="cd00567">
    <property type="entry name" value="ACAD"/>
    <property type="match status" value="1"/>
</dbReference>
<comment type="caution">
    <text evidence="8">The sequence shown here is derived from an EMBL/GenBank/DDBJ whole genome shotgun (WGS) entry which is preliminary data.</text>
</comment>
<dbReference type="SUPFAM" id="SSF47203">
    <property type="entry name" value="Acyl-CoA dehydrogenase C-terminal domain-like"/>
    <property type="match status" value="1"/>
</dbReference>
<keyword evidence="9" id="KW-1185">Reference proteome</keyword>
<proteinExistence type="inferred from homology"/>
<dbReference type="SUPFAM" id="SSF56645">
    <property type="entry name" value="Acyl-CoA dehydrogenase NM domain-like"/>
    <property type="match status" value="1"/>
</dbReference>
<dbReference type="PANTHER" id="PTHR48083">
    <property type="entry name" value="MEDIUM-CHAIN SPECIFIC ACYL-COA DEHYDROGENASE, MITOCHONDRIAL-RELATED"/>
    <property type="match status" value="1"/>
</dbReference>
<dbReference type="InterPro" id="IPR046373">
    <property type="entry name" value="Acyl-CoA_Oxase/DH_mid-dom_sf"/>
</dbReference>
<gene>
    <name evidence="8" type="ORF">H4696_002545</name>
</gene>
<dbReference type="RefSeq" id="WP_225955664.1">
    <property type="nucleotide sequence ID" value="NZ_JADBEG010000001.1"/>
</dbReference>
<comment type="similarity">
    <text evidence="1 5">Belongs to the acyl-CoA dehydrogenase family.</text>
</comment>
<dbReference type="Pfam" id="PF02770">
    <property type="entry name" value="Acyl-CoA_dh_M"/>
    <property type="match status" value="1"/>
</dbReference>
<keyword evidence="3 5" id="KW-0274">FAD</keyword>
<dbReference type="InterPro" id="IPR050741">
    <property type="entry name" value="Acyl-CoA_dehydrogenase"/>
</dbReference>
<dbReference type="InterPro" id="IPR009100">
    <property type="entry name" value="AcylCoA_DH/oxidase_NM_dom_sf"/>
</dbReference>
<dbReference type="PANTHER" id="PTHR48083:SF2">
    <property type="entry name" value="MEDIUM-CHAIN SPECIFIC ACYL-COA DEHYDROGENASE, MITOCHONDRIAL"/>
    <property type="match status" value="1"/>
</dbReference>
<feature type="domain" description="Acyl-CoA dehydrogenase/oxidase C-terminal" evidence="6">
    <location>
        <begin position="209"/>
        <end position="354"/>
    </location>
</feature>
<dbReference type="Gene3D" id="1.20.140.10">
    <property type="entry name" value="Butyryl-CoA Dehydrogenase, subunit A, domain 3"/>
    <property type="match status" value="1"/>
</dbReference>
<dbReference type="EMBL" id="JADBEG010000001">
    <property type="protein sequence ID" value="MBE1495445.1"/>
    <property type="molecule type" value="Genomic_DNA"/>
</dbReference>
<evidence type="ECO:0000313" key="9">
    <source>
        <dbReference type="Proteomes" id="UP000631670"/>
    </source>
</evidence>
<dbReference type="Gene3D" id="2.40.110.10">
    <property type="entry name" value="Butyryl-CoA Dehydrogenase, subunit A, domain 2"/>
    <property type="match status" value="1"/>
</dbReference>
<keyword evidence="2 5" id="KW-0285">Flavoprotein</keyword>
<dbReference type="GO" id="GO:0016491">
    <property type="term" value="F:oxidoreductase activity"/>
    <property type="evidence" value="ECO:0007669"/>
    <property type="project" value="UniProtKB-KW"/>
</dbReference>
<name>A0ABR9HWZ0_9PSEU</name>
<feature type="domain" description="Acyl-CoA oxidase/dehydrogenase middle" evidence="7">
    <location>
        <begin position="102"/>
        <end position="197"/>
    </location>
</feature>
<evidence type="ECO:0000259" key="6">
    <source>
        <dbReference type="Pfam" id="PF00441"/>
    </source>
</evidence>
<evidence type="ECO:0000256" key="5">
    <source>
        <dbReference type="RuleBase" id="RU362125"/>
    </source>
</evidence>
<dbReference type="InterPro" id="IPR009075">
    <property type="entry name" value="AcylCo_DH/oxidase_C"/>
</dbReference>
<evidence type="ECO:0000256" key="3">
    <source>
        <dbReference type="ARBA" id="ARBA00022827"/>
    </source>
</evidence>
<reference evidence="8 9" key="1">
    <citation type="submission" date="2020-10" db="EMBL/GenBank/DDBJ databases">
        <title>Sequencing the genomes of 1000 actinobacteria strains.</title>
        <authorList>
            <person name="Klenk H.-P."/>
        </authorList>
    </citation>
    <scope>NUCLEOTIDE SEQUENCE [LARGE SCALE GENOMIC DNA]</scope>
    <source>
        <strain evidence="8 9">DSM 44653</strain>
    </source>
</reference>
<comment type="cofactor">
    <cofactor evidence="5">
        <name>FAD</name>
        <dbReference type="ChEBI" id="CHEBI:57692"/>
    </cofactor>
</comment>
<evidence type="ECO:0000256" key="1">
    <source>
        <dbReference type="ARBA" id="ARBA00009347"/>
    </source>
</evidence>
<accession>A0ABR9HWZ0</accession>
<dbReference type="InterPro" id="IPR036250">
    <property type="entry name" value="AcylCo_DH-like_C"/>
</dbReference>
<evidence type="ECO:0000313" key="8">
    <source>
        <dbReference type="EMBL" id="MBE1495445.1"/>
    </source>
</evidence>
<dbReference type="EC" id="1.3.99.-" evidence="8"/>
<evidence type="ECO:0000259" key="7">
    <source>
        <dbReference type="Pfam" id="PF02770"/>
    </source>
</evidence>
<keyword evidence="4 5" id="KW-0560">Oxidoreductase</keyword>
<sequence length="364" mass="37919">MPDTAILDGDVLSTVDPDAGGAQVWQRLGSAGVLRDQYRQRTPTGLVADPGRLAATLRAVDARGDNGITLSVLVQSASALPILAAGTGPEFDRVADGDCEVALAATDAAAAGSDLTGLGTEVEIDGDTVRLDGGKRWVTTATRAAYFLVLARHRPGRHFTAFTWVLVPADAAGVRVTPATTTLLAGAGIGHVEFSGVRLPASAVLGRQGRGLALFARHMGTERLAGAQWAAALTSRVLAETRDALTRRKIDGRALWDHDSVRQEFAACLVRVRSLRALHEALGERVVAEHDATSAALLKASIGLTADEVLSRCARWRGADGFADDGLQLLRAEAAVFGIGGGVTELMLGAIADGAGPLLEELRS</sequence>
<protein>
    <submittedName>
        <fullName evidence="8">Citronellyl-CoA dehydrogenase</fullName>
        <ecNumber evidence="8">1.3.99.-</ecNumber>
    </submittedName>
</protein>
<evidence type="ECO:0000256" key="2">
    <source>
        <dbReference type="ARBA" id="ARBA00022630"/>
    </source>
</evidence>
<dbReference type="Pfam" id="PF00441">
    <property type="entry name" value="Acyl-CoA_dh_1"/>
    <property type="match status" value="1"/>
</dbReference>
<evidence type="ECO:0000256" key="4">
    <source>
        <dbReference type="ARBA" id="ARBA00023002"/>
    </source>
</evidence>
<organism evidence="8 9">
    <name type="scientific">Amycolatopsis lexingtonensis</name>
    <dbReference type="NCBI Taxonomy" id="218822"/>
    <lineage>
        <taxon>Bacteria</taxon>
        <taxon>Bacillati</taxon>
        <taxon>Actinomycetota</taxon>
        <taxon>Actinomycetes</taxon>
        <taxon>Pseudonocardiales</taxon>
        <taxon>Pseudonocardiaceae</taxon>
        <taxon>Amycolatopsis</taxon>
    </lineage>
</organism>